<feature type="compositionally biased region" description="Basic and acidic residues" evidence="1">
    <location>
        <begin position="7"/>
        <end position="26"/>
    </location>
</feature>
<dbReference type="Proteomes" id="UP001152766">
    <property type="component" value="Unassembled WGS sequence"/>
</dbReference>
<sequence>MSDYAAGEDRVGELEDRLKDAKEVLEPRSAAYQRINDDALKEEDEANPESAPRGEEKCRTDEALDWVDQAQQQLTSTDAPTEELLDSIEQTVELIEAVIRDTPADEVAPRGLDDDDVYAWDGDDQIACTE</sequence>
<evidence type="ECO:0000256" key="1">
    <source>
        <dbReference type="SAM" id="MobiDB-lite"/>
    </source>
</evidence>
<comment type="caution">
    <text evidence="2">The sequence shown here is derived from an EMBL/GenBank/DDBJ whole genome shotgun (WGS) entry which is preliminary data.</text>
</comment>
<gene>
    <name evidence="2" type="ORF">EXJ73_03210</name>
</gene>
<evidence type="ECO:0000313" key="2">
    <source>
        <dbReference type="EMBL" id="MDG0861483.1"/>
    </source>
</evidence>
<reference evidence="2" key="1">
    <citation type="submission" date="2019-02" db="EMBL/GenBank/DDBJ databases">
        <title>Draft genome of the type strain Pelomonas aquatica CCUG 52575T.</title>
        <authorList>
            <person name="Gomila M."/>
            <person name="Lalucat J."/>
        </authorList>
    </citation>
    <scope>NUCLEOTIDE SEQUENCE</scope>
    <source>
        <strain evidence="2">CCUG 52575</strain>
    </source>
</reference>
<dbReference type="RefSeq" id="WP_268149448.1">
    <property type="nucleotide sequence ID" value="NZ_JAPPUW010000006.1"/>
</dbReference>
<accession>A0A9X4LE60</accession>
<feature type="region of interest" description="Disordered" evidence="1">
    <location>
        <begin position="1"/>
        <end position="59"/>
    </location>
</feature>
<proteinExistence type="predicted"/>
<protein>
    <submittedName>
        <fullName evidence="2">Uncharacterized protein</fullName>
    </submittedName>
</protein>
<evidence type="ECO:0000313" key="3">
    <source>
        <dbReference type="Proteomes" id="UP001152766"/>
    </source>
</evidence>
<organism evidence="2 3">
    <name type="scientific">Pelomonas aquatica</name>
    <dbReference type="NCBI Taxonomy" id="431058"/>
    <lineage>
        <taxon>Bacteria</taxon>
        <taxon>Pseudomonadati</taxon>
        <taxon>Pseudomonadota</taxon>
        <taxon>Betaproteobacteria</taxon>
        <taxon>Burkholderiales</taxon>
        <taxon>Sphaerotilaceae</taxon>
        <taxon>Roseateles</taxon>
    </lineage>
</organism>
<dbReference type="AlphaFoldDB" id="A0A9X4LE60"/>
<name>A0A9X4LE60_9BURK</name>
<dbReference type="EMBL" id="SGUG01000004">
    <property type="protein sequence ID" value="MDG0861483.1"/>
    <property type="molecule type" value="Genomic_DNA"/>
</dbReference>
<keyword evidence="3" id="KW-1185">Reference proteome</keyword>